<dbReference type="SUPFAM" id="SSF50891">
    <property type="entry name" value="Cyclophilin-like"/>
    <property type="match status" value="1"/>
</dbReference>
<evidence type="ECO:0000256" key="6">
    <source>
        <dbReference type="ARBA" id="ARBA00023235"/>
    </source>
</evidence>
<dbReference type="InterPro" id="IPR002130">
    <property type="entry name" value="Cyclophilin-type_PPIase_dom"/>
</dbReference>
<accession>A0A448YK85</accession>
<name>A0A448YK85_BRENA</name>
<dbReference type="Pfam" id="PF00160">
    <property type="entry name" value="Pro_isomerase"/>
    <property type="match status" value="1"/>
</dbReference>
<dbReference type="InParanoid" id="A0A448YK85"/>
<keyword evidence="3" id="KW-0677">Repeat</keyword>
<dbReference type="STRING" id="13370.A0A448YK85"/>
<dbReference type="PANTHER" id="PTHR11071">
    <property type="entry name" value="PEPTIDYL-PROLYL CIS-TRANS ISOMERASE"/>
    <property type="match status" value="1"/>
</dbReference>
<keyword evidence="6" id="KW-0413">Isomerase</keyword>
<reference evidence="9 10" key="1">
    <citation type="submission" date="2018-12" db="EMBL/GenBank/DDBJ databases">
        <authorList>
            <person name="Tiukova I."/>
            <person name="Dainat J."/>
        </authorList>
    </citation>
    <scope>NUCLEOTIDE SEQUENCE [LARGE SCALE GENOMIC DNA]</scope>
</reference>
<comment type="catalytic activity">
    <reaction evidence="1">
        <text>[protein]-peptidylproline (omega=180) = [protein]-peptidylproline (omega=0)</text>
        <dbReference type="Rhea" id="RHEA:16237"/>
        <dbReference type="Rhea" id="RHEA-COMP:10747"/>
        <dbReference type="Rhea" id="RHEA-COMP:10748"/>
        <dbReference type="ChEBI" id="CHEBI:83833"/>
        <dbReference type="ChEBI" id="CHEBI:83834"/>
        <dbReference type="EC" id="5.2.1.8"/>
    </reaction>
</comment>
<evidence type="ECO:0000259" key="8">
    <source>
        <dbReference type="PROSITE" id="PS50072"/>
    </source>
</evidence>
<dbReference type="GO" id="GO:0005829">
    <property type="term" value="C:cytosol"/>
    <property type="evidence" value="ECO:0007669"/>
    <property type="project" value="TreeGrafter"/>
</dbReference>
<dbReference type="OrthoDB" id="407558at2759"/>
<dbReference type="Gene3D" id="2.40.100.10">
    <property type="entry name" value="Cyclophilin-like"/>
    <property type="match status" value="1"/>
</dbReference>
<dbReference type="GO" id="GO:0016018">
    <property type="term" value="F:cyclosporin A binding"/>
    <property type="evidence" value="ECO:0007669"/>
    <property type="project" value="TreeGrafter"/>
</dbReference>
<dbReference type="AlphaFoldDB" id="A0A448YK85"/>
<evidence type="ECO:0000256" key="7">
    <source>
        <dbReference type="PROSITE-ProRule" id="PRU00339"/>
    </source>
</evidence>
<keyword evidence="5" id="KW-0697">Rotamase</keyword>
<dbReference type="Pfam" id="PF07719">
    <property type="entry name" value="TPR_2"/>
    <property type="match status" value="1"/>
</dbReference>
<sequence length="395" mass="45115">MGSKKYVYIDISVGSKPVGRIVIELFVDQAVNATDNFKELCTSKAYKETYFHRVIRGFMVQGGNIDVRRSDVIGDYPFEGEKTLSKGGYSIFRSKSNPTGDFSDENLTAIDKSFLVCMANLGRPDTNRSQLFITTDTAKHLNGKHTVLGRVAHGKSVVRSIENTEVYSANTKDENAWIPKNPVVIEDCGEWKEGDDVPVYDCCRATIGGDIYEEYPDDNELPNVNLDNSEQAYDICLKIKKSAGLLYRDKRYIDSFHKYKKAMRYCNELIADEEKEHDMYVKFLDYKKTLYLNLALTSLELQNYQACIDYCGYLFEFVGDNKEVKLTSVQVSKAFFRLGKAYEGLCKYTEALDALRKGLAVNPEDIGIKTETAKVKKLKYDSEREERTRYTKFFN</sequence>
<dbReference type="InterPro" id="IPR019734">
    <property type="entry name" value="TPR_rpt"/>
</dbReference>
<dbReference type="PRINTS" id="PR00153">
    <property type="entry name" value="CSAPPISMRASE"/>
</dbReference>
<dbReference type="EMBL" id="CAACVR010000012">
    <property type="protein sequence ID" value="VEU21317.1"/>
    <property type="molecule type" value="Genomic_DNA"/>
</dbReference>
<dbReference type="PROSITE" id="PS00170">
    <property type="entry name" value="CSA_PPIASE_1"/>
    <property type="match status" value="1"/>
</dbReference>
<evidence type="ECO:0000256" key="1">
    <source>
        <dbReference type="ARBA" id="ARBA00000971"/>
    </source>
</evidence>
<evidence type="ECO:0000256" key="5">
    <source>
        <dbReference type="ARBA" id="ARBA00023110"/>
    </source>
</evidence>
<dbReference type="GO" id="GO:0006457">
    <property type="term" value="P:protein folding"/>
    <property type="evidence" value="ECO:0007669"/>
    <property type="project" value="InterPro"/>
</dbReference>
<keyword evidence="10" id="KW-1185">Reference proteome</keyword>
<dbReference type="PROSITE" id="PS50005">
    <property type="entry name" value="TPR"/>
    <property type="match status" value="1"/>
</dbReference>
<proteinExistence type="predicted"/>
<dbReference type="PANTHER" id="PTHR11071:SF561">
    <property type="entry name" value="PEPTIDYL-PROLYL CIS-TRANS ISOMERASE D-RELATED"/>
    <property type="match status" value="1"/>
</dbReference>
<gene>
    <name evidence="9" type="ORF">BRENAR_LOCUS2052</name>
</gene>
<dbReference type="SUPFAM" id="SSF48452">
    <property type="entry name" value="TPR-like"/>
    <property type="match status" value="1"/>
</dbReference>
<feature type="domain" description="PPIase cyclophilin-type" evidence="8">
    <location>
        <begin position="8"/>
        <end position="190"/>
    </location>
</feature>
<dbReference type="Gene3D" id="1.25.40.10">
    <property type="entry name" value="Tetratricopeptide repeat domain"/>
    <property type="match status" value="1"/>
</dbReference>
<dbReference type="Proteomes" id="UP000290900">
    <property type="component" value="Unassembled WGS sequence"/>
</dbReference>
<keyword evidence="4 7" id="KW-0802">TPR repeat</keyword>
<evidence type="ECO:0000256" key="3">
    <source>
        <dbReference type="ARBA" id="ARBA00022737"/>
    </source>
</evidence>
<dbReference type="InterPro" id="IPR013105">
    <property type="entry name" value="TPR_2"/>
</dbReference>
<organism evidence="9 10">
    <name type="scientific">Brettanomyces naardenensis</name>
    <name type="common">Yeast</name>
    <dbReference type="NCBI Taxonomy" id="13370"/>
    <lineage>
        <taxon>Eukaryota</taxon>
        <taxon>Fungi</taxon>
        <taxon>Dikarya</taxon>
        <taxon>Ascomycota</taxon>
        <taxon>Saccharomycotina</taxon>
        <taxon>Pichiomycetes</taxon>
        <taxon>Pichiales</taxon>
        <taxon>Pichiaceae</taxon>
        <taxon>Brettanomyces</taxon>
    </lineage>
</organism>
<evidence type="ECO:0000313" key="9">
    <source>
        <dbReference type="EMBL" id="VEU21317.1"/>
    </source>
</evidence>
<dbReference type="InterPro" id="IPR029000">
    <property type="entry name" value="Cyclophilin-like_dom_sf"/>
</dbReference>
<protein>
    <recommendedName>
        <fullName evidence="2">peptidylprolyl isomerase</fullName>
        <ecNumber evidence="2">5.2.1.8</ecNumber>
    </recommendedName>
</protein>
<dbReference type="EC" id="5.2.1.8" evidence="2"/>
<dbReference type="InterPro" id="IPR020892">
    <property type="entry name" value="Cyclophilin-type_PPIase_CS"/>
</dbReference>
<dbReference type="InterPro" id="IPR011990">
    <property type="entry name" value="TPR-like_helical_dom_sf"/>
</dbReference>
<evidence type="ECO:0000313" key="10">
    <source>
        <dbReference type="Proteomes" id="UP000290900"/>
    </source>
</evidence>
<feature type="repeat" description="TPR" evidence="7">
    <location>
        <begin position="332"/>
        <end position="365"/>
    </location>
</feature>
<evidence type="ECO:0000256" key="4">
    <source>
        <dbReference type="ARBA" id="ARBA00022803"/>
    </source>
</evidence>
<dbReference type="FunCoup" id="A0A448YK85">
    <property type="interactions" value="58"/>
</dbReference>
<dbReference type="GO" id="GO:0003755">
    <property type="term" value="F:peptidyl-prolyl cis-trans isomerase activity"/>
    <property type="evidence" value="ECO:0007669"/>
    <property type="project" value="UniProtKB-KW"/>
</dbReference>
<evidence type="ECO:0000256" key="2">
    <source>
        <dbReference type="ARBA" id="ARBA00013194"/>
    </source>
</evidence>
<dbReference type="SMART" id="SM00028">
    <property type="entry name" value="TPR"/>
    <property type="match status" value="2"/>
</dbReference>
<dbReference type="PROSITE" id="PS50072">
    <property type="entry name" value="CSA_PPIASE_2"/>
    <property type="match status" value="1"/>
</dbReference>